<name>A0AA88YA21_PINIB</name>
<organism evidence="8 9">
    <name type="scientific">Pinctada imbricata</name>
    <name type="common">Atlantic pearl-oyster</name>
    <name type="synonym">Pinctada martensii</name>
    <dbReference type="NCBI Taxonomy" id="66713"/>
    <lineage>
        <taxon>Eukaryota</taxon>
        <taxon>Metazoa</taxon>
        <taxon>Spiralia</taxon>
        <taxon>Lophotrochozoa</taxon>
        <taxon>Mollusca</taxon>
        <taxon>Bivalvia</taxon>
        <taxon>Autobranchia</taxon>
        <taxon>Pteriomorphia</taxon>
        <taxon>Pterioida</taxon>
        <taxon>Pterioidea</taxon>
        <taxon>Pteriidae</taxon>
        <taxon>Pinctada</taxon>
    </lineage>
</organism>
<dbReference type="GO" id="GO:0006518">
    <property type="term" value="P:peptide metabolic process"/>
    <property type="evidence" value="ECO:0007669"/>
    <property type="project" value="TreeGrafter"/>
</dbReference>
<evidence type="ECO:0000256" key="1">
    <source>
        <dbReference type="ARBA" id="ARBA00022670"/>
    </source>
</evidence>
<sequence>MADMVRVLHPDPKYNAAAEEVVIKLSGIVEQLNTNLPAYEALKNAMLHGDVVTLDDVDKRVGELLIMDFEQSGVHLDSDKKDLFLKLNESCVMLGNMFVQGAQTPVAVMKENLPEEIRHSFNIDGDNVLVTGLFQDHWNDYVREAAYRIYLHPIPQQTELLEGLLLSRHQLADLTGFPSFAHRALRGTLAETVGMSCICFIAMYKSITVNGEIIVVVLISLYARYSNFLRTLHTCNHLPVDLESGETWAHDVYKLAVVHSQEGVLGYIYCDFYERPGKPDQDCHFLIQGGRELGDGSYQLPVVVLKLTLPRPRPTCRHYSHPT</sequence>
<dbReference type="GO" id="GO:0006627">
    <property type="term" value="P:protein processing involved in protein targeting to mitochondrion"/>
    <property type="evidence" value="ECO:0007669"/>
    <property type="project" value="TreeGrafter"/>
</dbReference>
<dbReference type="InterPro" id="IPR001567">
    <property type="entry name" value="Pept_M3A_M3B_dom"/>
</dbReference>
<evidence type="ECO:0000256" key="3">
    <source>
        <dbReference type="ARBA" id="ARBA00022801"/>
    </source>
</evidence>
<dbReference type="InterPro" id="IPR045090">
    <property type="entry name" value="Pept_M3A_M3B"/>
</dbReference>
<dbReference type="GO" id="GO:0004222">
    <property type="term" value="F:metalloendopeptidase activity"/>
    <property type="evidence" value="ECO:0007669"/>
    <property type="project" value="InterPro"/>
</dbReference>
<evidence type="ECO:0000256" key="2">
    <source>
        <dbReference type="ARBA" id="ARBA00022723"/>
    </source>
</evidence>
<keyword evidence="9" id="KW-1185">Reference proteome</keyword>
<gene>
    <name evidence="8" type="ORF">FSP39_019489</name>
</gene>
<feature type="domain" description="Peptidase M3A/M3B catalytic" evidence="7">
    <location>
        <begin position="244"/>
        <end position="312"/>
    </location>
</feature>
<evidence type="ECO:0000313" key="8">
    <source>
        <dbReference type="EMBL" id="KAK3095810.1"/>
    </source>
</evidence>
<keyword evidence="4 6" id="KW-0862">Zinc</keyword>
<dbReference type="Gene3D" id="3.40.390.10">
    <property type="entry name" value="Collagenase (Catalytic Domain)"/>
    <property type="match status" value="1"/>
</dbReference>
<reference evidence="8" key="1">
    <citation type="submission" date="2019-08" db="EMBL/GenBank/DDBJ databases">
        <title>The improved chromosome-level genome for the pearl oyster Pinctada fucata martensii using PacBio sequencing and Hi-C.</title>
        <authorList>
            <person name="Zheng Z."/>
        </authorList>
    </citation>
    <scope>NUCLEOTIDE SEQUENCE</scope>
    <source>
        <strain evidence="8">ZZ-2019</strain>
        <tissue evidence="8">Adductor muscle</tissue>
    </source>
</reference>
<keyword evidence="2 6" id="KW-0479">Metal-binding</keyword>
<evidence type="ECO:0000256" key="5">
    <source>
        <dbReference type="ARBA" id="ARBA00023049"/>
    </source>
</evidence>
<protein>
    <recommendedName>
        <fullName evidence="7">Peptidase M3A/M3B catalytic domain-containing protein</fullName>
    </recommendedName>
</protein>
<dbReference type="InterPro" id="IPR024079">
    <property type="entry name" value="MetalloPept_cat_dom_sf"/>
</dbReference>
<dbReference type="Proteomes" id="UP001186944">
    <property type="component" value="Unassembled WGS sequence"/>
</dbReference>
<evidence type="ECO:0000259" key="7">
    <source>
        <dbReference type="Pfam" id="PF01432"/>
    </source>
</evidence>
<comment type="cofactor">
    <cofactor evidence="6">
        <name>Zn(2+)</name>
        <dbReference type="ChEBI" id="CHEBI:29105"/>
    </cofactor>
    <text evidence="6">Binds 1 zinc ion.</text>
</comment>
<accession>A0AA88YA21</accession>
<dbReference type="SUPFAM" id="SSF55486">
    <property type="entry name" value="Metalloproteases ('zincins'), catalytic domain"/>
    <property type="match status" value="1"/>
</dbReference>
<dbReference type="PANTHER" id="PTHR11804:SF79">
    <property type="entry name" value="MITOCHONDRIAL INTERMEDIATE PEPTIDASE"/>
    <property type="match status" value="1"/>
</dbReference>
<keyword evidence="1 6" id="KW-0645">Protease</keyword>
<dbReference type="GO" id="GO:0046872">
    <property type="term" value="F:metal ion binding"/>
    <property type="evidence" value="ECO:0007669"/>
    <property type="project" value="UniProtKB-UniRule"/>
</dbReference>
<dbReference type="Pfam" id="PF01432">
    <property type="entry name" value="Peptidase_M3"/>
    <property type="match status" value="1"/>
</dbReference>
<keyword evidence="5 6" id="KW-0482">Metalloprotease</keyword>
<proteinExistence type="inferred from homology"/>
<dbReference type="PANTHER" id="PTHR11804">
    <property type="entry name" value="PROTEASE M3 THIMET OLIGOPEPTIDASE-RELATED"/>
    <property type="match status" value="1"/>
</dbReference>
<dbReference type="EMBL" id="VSWD01000008">
    <property type="protein sequence ID" value="KAK3095810.1"/>
    <property type="molecule type" value="Genomic_DNA"/>
</dbReference>
<evidence type="ECO:0000256" key="4">
    <source>
        <dbReference type="ARBA" id="ARBA00022833"/>
    </source>
</evidence>
<evidence type="ECO:0000313" key="9">
    <source>
        <dbReference type="Proteomes" id="UP001186944"/>
    </source>
</evidence>
<dbReference type="AlphaFoldDB" id="A0AA88YA21"/>
<dbReference type="GO" id="GO:0005739">
    <property type="term" value="C:mitochondrion"/>
    <property type="evidence" value="ECO:0007669"/>
    <property type="project" value="TreeGrafter"/>
</dbReference>
<comment type="similarity">
    <text evidence="6">Belongs to the peptidase M3 family.</text>
</comment>
<comment type="caution">
    <text evidence="8">The sequence shown here is derived from an EMBL/GenBank/DDBJ whole genome shotgun (WGS) entry which is preliminary data.</text>
</comment>
<evidence type="ECO:0000256" key="6">
    <source>
        <dbReference type="RuleBase" id="RU003435"/>
    </source>
</evidence>
<keyword evidence="3 6" id="KW-0378">Hydrolase</keyword>